<dbReference type="InterPro" id="IPR051686">
    <property type="entry name" value="Lipoprotein_DolP"/>
</dbReference>
<evidence type="ECO:0000313" key="3">
    <source>
        <dbReference type="EMBL" id="RSZ61167.1"/>
    </source>
</evidence>
<dbReference type="Proteomes" id="UP000278085">
    <property type="component" value="Unassembled WGS sequence"/>
</dbReference>
<feature type="domain" description="BON" evidence="2">
    <location>
        <begin position="77"/>
        <end position="145"/>
    </location>
</feature>
<keyword evidence="1" id="KW-0732">Signal</keyword>
<protein>
    <submittedName>
        <fullName evidence="3">BON domain-containing protein</fullName>
    </submittedName>
</protein>
<dbReference type="Pfam" id="PF04972">
    <property type="entry name" value="BON"/>
    <property type="match status" value="3"/>
</dbReference>
<dbReference type="SMART" id="SM00749">
    <property type="entry name" value="BON"/>
    <property type="match status" value="3"/>
</dbReference>
<accession>A0A430HUE6</accession>
<proteinExistence type="predicted"/>
<dbReference type="Gene3D" id="3.30.1340.30">
    <property type="match status" value="3"/>
</dbReference>
<organism evidence="3 4">
    <name type="scientific">Massilia atriviolacea</name>
    <dbReference type="NCBI Taxonomy" id="2495579"/>
    <lineage>
        <taxon>Bacteria</taxon>
        <taxon>Pseudomonadati</taxon>
        <taxon>Pseudomonadota</taxon>
        <taxon>Betaproteobacteria</taxon>
        <taxon>Burkholderiales</taxon>
        <taxon>Oxalobacteraceae</taxon>
        <taxon>Telluria group</taxon>
        <taxon>Massilia</taxon>
    </lineage>
</organism>
<evidence type="ECO:0000313" key="4">
    <source>
        <dbReference type="Proteomes" id="UP000278085"/>
    </source>
</evidence>
<evidence type="ECO:0000259" key="2">
    <source>
        <dbReference type="PROSITE" id="PS50914"/>
    </source>
</evidence>
<dbReference type="AlphaFoldDB" id="A0A430HUE6"/>
<comment type="caution">
    <text evidence="3">The sequence shown here is derived from an EMBL/GenBank/DDBJ whole genome shotgun (WGS) entry which is preliminary data.</text>
</comment>
<feature type="domain" description="BON" evidence="2">
    <location>
        <begin position="148"/>
        <end position="216"/>
    </location>
</feature>
<dbReference type="PANTHER" id="PTHR34606:SF4">
    <property type="entry name" value="OUTER MEMBRANE LIPOPROTEIN DOLP"/>
    <property type="match status" value="1"/>
</dbReference>
<dbReference type="EMBL" id="RXLQ01000001">
    <property type="protein sequence ID" value="RSZ61167.1"/>
    <property type="molecule type" value="Genomic_DNA"/>
</dbReference>
<dbReference type="InterPro" id="IPR014004">
    <property type="entry name" value="Transpt-assoc_nodulatn_dom_bac"/>
</dbReference>
<evidence type="ECO:0000256" key="1">
    <source>
        <dbReference type="ARBA" id="ARBA00022729"/>
    </source>
</evidence>
<dbReference type="PANTHER" id="PTHR34606">
    <property type="entry name" value="BON DOMAIN-CONTAINING PROTEIN"/>
    <property type="match status" value="1"/>
</dbReference>
<dbReference type="OrthoDB" id="870892at2"/>
<sequence length="216" mass="23546">MISDSEVRKNVEHELEWDARLDASELAVTVKSGVVTLTGAVHCYGHKVEAERAAKRVKGVYGLVNEIDVRLASDGRTDAEIAHDAVAALQLQLPISAQSVKVIVEHGHIRLEGKVNWDYQRQRAEGAVRNLRGVKSVQNQITIAPAVSPRDIRGEIQAAFHRHAQIEANRVTVGVQSGHVVLAGTVRTWAEREEAERAAWMAPGVVGVRNNIAIGP</sequence>
<gene>
    <name evidence="3" type="ORF">EJB06_03010</name>
</gene>
<reference evidence="3 4" key="1">
    <citation type="submission" date="2018-12" db="EMBL/GenBank/DDBJ databases">
        <authorList>
            <person name="Yang E."/>
        </authorList>
    </citation>
    <scope>NUCLEOTIDE SEQUENCE [LARGE SCALE GENOMIC DNA]</scope>
    <source>
        <strain evidence="3 4">SOD</strain>
    </source>
</reference>
<feature type="domain" description="BON" evidence="2">
    <location>
        <begin position="3"/>
        <end position="71"/>
    </location>
</feature>
<dbReference type="PROSITE" id="PS50914">
    <property type="entry name" value="BON"/>
    <property type="match status" value="3"/>
</dbReference>
<dbReference type="InterPro" id="IPR007055">
    <property type="entry name" value="BON_dom"/>
</dbReference>
<name>A0A430HUE6_9BURK</name>
<keyword evidence="4" id="KW-1185">Reference proteome</keyword>